<comment type="function">
    <text evidence="13">Plays a critical role in the incorporation of lipoproteins in the outer membrane after they are released by the LolA protein.</text>
</comment>
<dbReference type="KEGG" id="xfs:D934_00285"/>
<dbReference type="InterPro" id="IPR029046">
    <property type="entry name" value="LolA/LolB/LppX"/>
</dbReference>
<keyword evidence="11 13" id="KW-0998">Cell outer membrane</keyword>
<evidence type="ECO:0000256" key="7">
    <source>
        <dbReference type="ARBA" id="ARBA00022927"/>
    </source>
</evidence>
<evidence type="ECO:0000256" key="5">
    <source>
        <dbReference type="ARBA" id="ARBA00022448"/>
    </source>
</evidence>
<evidence type="ECO:0000256" key="1">
    <source>
        <dbReference type="ARBA" id="ARBA00004459"/>
    </source>
</evidence>
<dbReference type="CDD" id="cd16326">
    <property type="entry name" value="LolB"/>
    <property type="match status" value="1"/>
</dbReference>
<evidence type="ECO:0000313" key="14">
    <source>
        <dbReference type="EMBL" id="AIC09141.1"/>
    </source>
</evidence>
<dbReference type="GO" id="GO:0015031">
    <property type="term" value="P:protein transport"/>
    <property type="evidence" value="ECO:0007669"/>
    <property type="project" value="UniProtKB-KW"/>
</dbReference>
<dbReference type="Pfam" id="PF03550">
    <property type="entry name" value="LolB"/>
    <property type="match status" value="1"/>
</dbReference>
<evidence type="ECO:0000256" key="6">
    <source>
        <dbReference type="ARBA" id="ARBA00022729"/>
    </source>
</evidence>
<dbReference type="NCBIfam" id="TIGR00548">
    <property type="entry name" value="lolB"/>
    <property type="match status" value="1"/>
</dbReference>
<organism evidence="14 15">
    <name type="scientific">Xylella fastidiosa subsp. sandyi Ann-1</name>
    <dbReference type="NCBI Taxonomy" id="155920"/>
    <lineage>
        <taxon>Bacteria</taxon>
        <taxon>Pseudomonadati</taxon>
        <taxon>Pseudomonadota</taxon>
        <taxon>Gammaproteobacteria</taxon>
        <taxon>Lysobacterales</taxon>
        <taxon>Lysobacteraceae</taxon>
        <taxon>Xylella</taxon>
    </lineage>
</organism>
<sequence length="218" mass="24063">MKVYLHDVNRGLGVFLLAVSFLLPGCSSSGGRRASVPVTVDATAQVVEQARQTWLQEHPNWSFYGRAAIRQGSDGGSVRVEWEQHGRGYRIVLSAPMSRQSWVLSGSSSGPARLEGVGGWVRVGEVAEQVLFEATGWQVPMGLLPDWVRGRNSDSGGGDVQLDAEGRPHRVYQGGWQLRFLDWFPSSVGRPMLPRQIEASRGSARIRLIVDQWDELIP</sequence>
<keyword evidence="6" id="KW-0732">Signal</keyword>
<comment type="subcellular location">
    <subcellularLocation>
        <location evidence="1">Cell outer membrane</location>
        <topology evidence="1">Lipid-anchor</topology>
    </subcellularLocation>
</comment>
<keyword evidence="8 13" id="KW-0472">Membrane</keyword>
<comment type="subunit">
    <text evidence="3 13">Monomer.</text>
</comment>
<dbReference type="HAMAP" id="MF_00233">
    <property type="entry name" value="LolB"/>
    <property type="match status" value="1"/>
</dbReference>
<evidence type="ECO:0000256" key="2">
    <source>
        <dbReference type="ARBA" id="ARBA00009696"/>
    </source>
</evidence>
<keyword evidence="10 13" id="KW-0143">Chaperone</keyword>
<evidence type="ECO:0000256" key="9">
    <source>
        <dbReference type="ARBA" id="ARBA00023139"/>
    </source>
</evidence>
<dbReference type="SMR" id="A0A060H710"/>
<dbReference type="AlphaFoldDB" id="A0A060H710"/>
<evidence type="ECO:0000256" key="13">
    <source>
        <dbReference type="HAMAP-Rule" id="MF_00233"/>
    </source>
</evidence>
<name>A0A060H710_XYLFS</name>
<evidence type="ECO:0000256" key="10">
    <source>
        <dbReference type="ARBA" id="ARBA00023186"/>
    </source>
</evidence>
<keyword evidence="7 13" id="KW-0653">Protein transport</keyword>
<accession>A0A060H710</accession>
<evidence type="ECO:0000256" key="4">
    <source>
        <dbReference type="ARBA" id="ARBA00016202"/>
    </source>
</evidence>
<dbReference type="GO" id="GO:0044874">
    <property type="term" value="P:lipoprotein localization to outer membrane"/>
    <property type="evidence" value="ECO:0007669"/>
    <property type="project" value="UniProtKB-UniRule"/>
</dbReference>
<protein>
    <recommendedName>
        <fullName evidence="4 13">Outer-membrane lipoprotein LolB</fullName>
    </recommendedName>
</protein>
<evidence type="ECO:0000256" key="3">
    <source>
        <dbReference type="ARBA" id="ARBA00011245"/>
    </source>
</evidence>
<dbReference type="PATRIC" id="fig|155920.8.peg.65"/>
<gene>
    <name evidence="13" type="primary">lolB</name>
    <name evidence="14" type="ORF">D934_00285</name>
</gene>
<reference evidence="14 15" key="1">
    <citation type="submission" date="2013-08" db="EMBL/GenBank/DDBJ databases">
        <authorList>
            <person name="Stouthamer R."/>
            <person name="Nunney L."/>
        </authorList>
    </citation>
    <scope>NUCLEOTIDE SEQUENCE [LARGE SCALE GENOMIC DNA]</scope>
    <source>
        <strain evidence="15">ann-1</strain>
    </source>
</reference>
<dbReference type="GO" id="GO:0009279">
    <property type="term" value="C:cell outer membrane"/>
    <property type="evidence" value="ECO:0007669"/>
    <property type="project" value="UniProtKB-SubCell"/>
</dbReference>
<keyword evidence="5 13" id="KW-0813">Transport</keyword>
<dbReference type="RefSeq" id="WP_004087398.1">
    <property type="nucleotide sequence ID" value="NZ_CP006696.1"/>
</dbReference>
<dbReference type="Proteomes" id="UP000027215">
    <property type="component" value="Chromosome"/>
</dbReference>
<dbReference type="HOGENOM" id="CLU_092816_3_1_6"/>
<evidence type="ECO:0000256" key="8">
    <source>
        <dbReference type="ARBA" id="ARBA00023136"/>
    </source>
</evidence>
<comment type="similarity">
    <text evidence="2 13">Belongs to the LolB family.</text>
</comment>
<evidence type="ECO:0000256" key="12">
    <source>
        <dbReference type="ARBA" id="ARBA00023288"/>
    </source>
</evidence>
<keyword evidence="9" id="KW-0564">Palmitate</keyword>
<dbReference type="EMBL" id="CP006696">
    <property type="protein sequence ID" value="AIC09141.1"/>
    <property type="molecule type" value="Genomic_DNA"/>
</dbReference>
<evidence type="ECO:0000313" key="15">
    <source>
        <dbReference type="Proteomes" id="UP000027215"/>
    </source>
</evidence>
<dbReference type="Gene3D" id="2.50.20.10">
    <property type="entry name" value="Lipoprotein localisation LolA/LolB/LppX"/>
    <property type="match status" value="1"/>
</dbReference>
<keyword evidence="12" id="KW-0449">Lipoprotein</keyword>
<evidence type="ECO:0000256" key="11">
    <source>
        <dbReference type="ARBA" id="ARBA00023237"/>
    </source>
</evidence>
<dbReference type="GeneID" id="93905880"/>
<proteinExistence type="inferred from homology"/>
<dbReference type="InterPro" id="IPR004565">
    <property type="entry name" value="OM_lipoprot_LolB"/>
</dbReference>
<dbReference type="SUPFAM" id="SSF89392">
    <property type="entry name" value="Prokaryotic lipoproteins and lipoprotein localization factors"/>
    <property type="match status" value="1"/>
</dbReference>